<keyword evidence="1" id="KW-1133">Transmembrane helix</keyword>
<protein>
    <recommendedName>
        <fullName evidence="4">Zinc-ribbon domain-containing protein</fullName>
    </recommendedName>
</protein>
<reference evidence="2 3" key="1">
    <citation type="journal article" date="2018" name="Int. J. Syst. Evol. Microbiol.">
        <title>Methylomusa anaerophila gen. nov., sp. nov., an anaerobic methanol-utilizing bacterium isolated from a microbial fuel cell.</title>
        <authorList>
            <person name="Amano N."/>
            <person name="Yamamuro A."/>
            <person name="Miyahara M."/>
            <person name="Kouzuma A."/>
            <person name="Abe T."/>
            <person name="Watanabe K."/>
        </authorList>
    </citation>
    <scope>NUCLEOTIDE SEQUENCE [LARGE SCALE GENOMIC DNA]</scope>
    <source>
        <strain evidence="2 3">MMFC1</strain>
    </source>
</reference>
<dbReference type="RefSeq" id="WP_126309548.1">
    <property type="nucleotide sequence ID" value="NZ_AP018449.1"/>
</dbReference>
<dbReference type="OrthoDB" id="3034869at2"/>
<keyword evidence="1" id="KW-0472">Membrane</keyword>
<feature type="transmembrane region" description="Helical" evidence="1">
    <location>
        <begin position="71"/>
        <end position="92"/>
    </location>
</feature>
<dbReference type="Proteomes" id="UP000276437">
    <property type="component" value="Chromosome"/>
</dbReference>
<evidence type="ECO:0008006" key="4">
    <source>
        <dbReference type="Google" id="ProtNLM"/>
    </source>
</evidence>
<accession>A0A348ANF4</accession>
<dbReference type="EMBL" id="AP018449">
    <property type="protein sequence ID" value="BBB92602.1"/>
    <property type="molecule type" value="Genomic_DNA"/>
</dbReference>
<gene>
    <name evidence="2" type="ORF">MAMMFC1_03297</name>
</gene>
<proteinExistence type="predicted"/>
<dbReference type="KEGG" id="mana:MAMMFC1_03297"/>
<organism evidence="2 3">
    <name type="scientific">Methylomusa anaerophila</name>
    <dbReference type="NCBI Taxonomy" id="1930071"/>
    <lineage>
        <taxon>Bacteria</taxon>
        <taxon>Bacillati</taxon>
        <taxon>Bacillota</taxon>
        <taxon>Negativicutes</taxon>
        <taxon>Selenomonadales</taxon>
        <taxon>Sporomusaceae</taxon>
        <taxon>Methylomusa</taxon>
    </lineage>
</organism>
<keyword evidence="1" id="KW-0812">Transmembrane</keyword>
<sequence>MRCSSCGADLDEQNEVCPHCRMGSEVKPLSKRERDNFDGLTIEEEKTKSGKYYEYREESPSHRIHVRQINLNFGLTGLLGKLTILAFLIFVFGVVFFVALPLLFLLAIAGSIVWFLFLRRR</sequence>
<evidence type="ECO:0000256" key="1">
    <source>
        <dbReference type="SAM" id="Phobius"/>
    </source>
</evidence>
<keyword evidence="3" id="KW-1185">Reference proteome</keyword>
<evidence type="ECO:0000313" key="3">
    <source>
        <dbReference type="Proteomes" id="UP000276437"/>
    </source>
</evidence>
<dbReference type="AlphaFoldDB" id="A0A348ANF4"/>
<feature type="transmembrane region" description="Helical" evidence="1">
    <location>
        <begin position="98"/>
        <end position="118"/>
    </location>
</feature>
<name>A0A348ANF4_9FIRM</name>
<evidence type="ECO:0000313" key="2">
    <source>
        <dbReference type="EMBL" id="BBB92602.1"/>
    </source>
</evidence>